<dbReference type="AlphaFoldDB" id="A0AAQ3UHD8"/>
<feature type="compositionally biased region" description="Acidic residues" evidence="1">
    <location>
        <begin position="201"/>
        <end position="219"/>
    </location>
</feature>
<feature type="region of interest" description="Disordered" evidence="1">
    <location>
        <begin position="107"/>
        <end position="129"/>
    </location>
</feature>
<evidence type="ECO:0000313" key="3">
    <source>
        <dbReference type="Proteomes" id="UP001341281"/>
    </source>
</evidence>
<feature type="region of interest" description="Disordered" evidence="1">
    <location>
        <begin position="368"/>
        <end position="387"/>
    </location>
</feature>
<feature type="compositionally biased region" description="Pro residues" evidence="1">
    <location>
        <begin position="239"/>
        <end position="248"/>
    </location>
</feature>
<gene>
    <name evidence="2" type="ORF">U9M48_036537</name>
</gene>
<reference evidence="2 3" key="1">
    <citation type="submission" date="2024-02" db="EMBL/GenBank/DDBJ databases">
        <title>High-quality chromosome-scale genome assembly of Pensacola bahiagrass (Paspalum notatum Flugge var. saurae).</title>
        <authorList>
            <person name="Vega J.M."/>
            <person name="Podio M."/>
            <person name="Orjuela J."/>
            <person name="Siena L.A."/>
            <person name="Pessino S.C."/>
            <person name="Combes M.C."/>
            <person name="Mariac C."/>
            <person name="Albertini E."/>
            <person name="Pupilli F."/>
            <person name="Ortiz J.P.A."/>
            <person name="Leblanc O."/>
        </authorList>
    </citation>
    <scope>NUCLEOTIDE SEQUENCE [LARGE SCALE GENOMIC DNA]</scope>
    <source>
        <strain evidence="2">R1</strain>
        <tissue evidence="2">Leaf</tissue>
    </source>
</reference>
<proteinExistence type="predicted"/>
<evidence type="ECO:0008006" key="4">
    <source>
        <dbReference type="Google" id="ProtNLM"/>
    </source>
</evidence>
<feature type="region of interest" description="Disordered" evidence="1">
    <location>
        <begin position="282"/>
        <end position="321"/>
    </location>
</feature>
<protein>
    <recommendedName>
        <fullName evidence="4">DUF4378 domain-containing protein</fullName>
    </recommendedName>
</protein>
<evidence type="ECO:0000256" key="1">
    <source>
        <dbReference type="SAM" id="MobiDB-lite"/>
    </source>
</evidence>
<keyword evidence="3" id="KW-1185">Reference proteome</keyword>
<sequence length="387" mass="42061">MLLPSATQAEYMRRAAPAVAHVHVVLPLPPRIVHRCVSFPVQCQPIMAHPSPSPSGSGSRRLRLSEVLREQQEPFSLDLYLLEKGCSPAFLDAATACGGGACSTCWPPRTRSAGRTPRRPARRKKGSRRSRGVLRLLLSKILSAKTTTAAAPAATRNWKRQQPAAIDWRRVVEEERRTPDRSSEHGFASPRRVVDDISERVEEEEEDAVQEEEDEDEDEAPKKQLSPVSVLEQRLFEHSPPPPPPPPHAQKALAIFSELLEAAYTPAASLLEDLLAVAHAKDEYRSRRPGDSATACEEEERPQPWPPPPCTPGGEEEGLGRVSAALQVASEMGGAARAGAGAAEEELWAWAQDVAAAVLDALTEETASELMRRHDDNGGGDGPRLGG</sequence>
<organism evidence="2 3">
    <name type="scientific">Paspalum notatum var. saurae</name>
    <dbReference type="NCBI Taxonomy" id="547442"/>
    <lineage>
        <taxon>Eukaryota</taxon>
        <taxon>Viridiplantae</taxon>
        <taxon>Streptophyta</taxon>
        <taxon>Embryophyta</taxon>
        <taxon>Tracheophyta</taxon>
        <taxon>Spermatophyta</taxon>
        <taxon>Magnoliopsida</taxon>
        <taxon>Liliopsida</taxon>
        <taxon>Poales</taxon>
        <taxon>Poaceae</taxon>
        <taxon>PACMAD clade</taxon>
        <taxon>Panicoideae</taxon>
        <taxon>Andropogonodae</taxon>
        <taxon>Paspaleae</taxon>
        <taxon>Paspalinae</taxon>
        <taxon>Paspalum</taxon>
    </lineage>
</organism>
<dbReference type="EMBL" id="CP144752">
    <property type="protein sequence ID" value="WVZ90215.1"/>
    <property type="molecule type" value="Genomic_DNA"/>
</dbReference>
<feature type="region of interest" description="Disordered" evidence="1">
    <location>
        <begin position="169"/>
        <end position="250"/>
    </location>
</feature>
<dbReference type="PANTHER" id="PTHR36885:SF3">
    <property type="entry name" value="OS12G0485150 PROTEIN"/>
    <property type="match status" value="1"/>
</dbReference>
<name>A0AAQ3UHD8_PASNO</name>
<feature type="compositionally biased region" description="Basic and acidic residues" evidence="1">
    <location>
        <begin position="169"/>
        <end position="184"/>
    </location>
</feature>
<dbReference type="Proteomes" id="UP001341281">
    <property type="component" value="Chromosome 08"/>
</dbReference>
<accession>A0AAQ3UHD8</accession>
<feature type="compositionally biased region" description="Basic residues" evidence="1">
    <location>
        <begin position="116"/>
        <end position="129"/>
    </location>
</feature>
<dbReference type="PANTHER" id="PTHR36885">
    <property type="entry name" value="EXPRESSED PROTEIN"/>
    <property type="match status" value="1"/>
</dbReference>
<evidence type="ECO:0000313" key="2">
    <source>
        <dbReference type="EMBL" id="WVZ90215.1"/>
    </source>
</evidence>